<evidence type="ECO:0000256" key="7">
    <source>
        <dbReference type="RuleBase" id="RU363032"/>
    </source>
</evidence>
<evidence type="ECO:0000256" key="4">
    <source>
        <dbReference type="ARBA" id="ARBA00022692"/>
    </source>
</evidence>
<accession>A0A1H2AD21</accession>
<dbReference type="Proteomes" id="UP000199103">
    <property type="component" value="Chromosome I"/>
</dbReference>
<feature type="transmembrane region" description="Helical" evidence="7">
    <location>
        <begin position="135"/>
        <end position="156"/>
    </location>
</feature>
<dbReference type="STRING" id="630515.SAMN04489812_5843"/>
<dbReference type="Pfam" id="PF00528">
    <property type="entry name" value="BPD_transp_1"/>
    <property type="match status" value="1"/>
</dbReference>
<keyword evidence="3" id="KW-1003">Cell membrane</keyword>
<feature type="transmembrane region" description="Helical" evidence="7">
    <location>
        <begin position="100"/>
        <end position="123"/>
    </location>
</feature>
<dbReference type="InterPro" id="IPR035906">
    <property type="entry name" value="MetI-like_sf"/>
</dbReference>
<proteinExistence type="inferred from homology"/>
<feature type="transmembrane region" description="Helical" evidence="7">
    <location>
        <begin position="214"/>
        <end position="235"/>
    </location>
</feature>
<evidence type="ECO:0000256" key="1">
    <source>
        <dbReference type="ARBA" id="ARBA00004651"/>
    </source>
</evidence>
<feature type="transmembrane region" description="Helical" evidence="7">
    <location>
        <begin position="268"/>
        <end position="289"/>
    </location>
</feature>
<keyword evidence="2 7" id="KW-0813">Transport</keyword>
<feature type="transmembrane region" description="Helical" evidence="7">
    <location>
        <begin position="168"/>
        <end position="185"/>
    </location>
</feature>
<dbReference type="Gene3D" id="1.10.3720.10">
    <property type="entry name" value="MetI-like"/>
    <property type="match status" value="1"/>
</dbReference>
<dbReference type="EMBL" id="LT629772">
    <property type="protein sequence ID" value="SDT43848.1"/>
    <property type="molecule type" value="Genomic_DNA"/>
</dbReference>
<reference evidence="9 10" key="1">
    <citation type="submission" date="2016-10" db="EMBL/GenBank/DDBJ databases">
        <authorList>
            <person name="de Groot N.N."/>
        </authorList>
    </citation>
    <scope>NUCLEOTIDE SEQUENCE [LARGE SCALE GENOMIC DNA]</scope>
    <source>
        <strain evidence="9 10">DSM 21800</strain>
    </source>
</reference>
<protein>
    <submittedName>
        <fullName evidence="9">Carbohydrate ABC transporter membrane protein 2, CUT1 family</fullName>
    </submittedName>
</protein>
<keyword evidence="4 7" id="KW-0812">Transmembrane</keyword>
<feature type="domain" description="ABC transmembrane type-1" evidence="8">
    <location>
        <begin position="100"/>
        <end position="289"/>
    </location>
</feature>
<dbReference type="PANTHER" id="PTHR43744">
    <property type="entry name" value="ABC TRANSPORTER PERMEASE PROTEIN MG189-RELATED-RELATED"/>
    <property type="match status" value="1"/>
</dbReference>
<dbReference type="SUPFAM" id="SSF161098">
    <property type="entry name" value="MetI-like"/>
    <property type="match status" value="1"/>
</dbReference>
<comment type="similarity">
    <text evidence="7">Belongs to the binding-protein-dependent transport system permease family.</text>
</comment>
<dbReference type="PANTHER" id="PTHR43744:SF8">
    <property type="entry name" value="SN-GLYCEROL-3-PHOSPHATE TRANSPORT SYSTEM PERMEASE PROTEIN UGPE"/>
    <property type="match status" value="1"/>
</dbReference>
<comment type="subcellular location">
    <subcellularLocation>
        <location evidence="1 7">Cell membrane</location>
        <topology evidence="1 7">Multi-pass membrane protein</topology>
    </subcellularLocation>
</comment>
<evidence type="ECO:0000256" key="6">
    <source>
        <dbReference type="ARBA" id="ARBA00023136"/>
    </source>
</evidence>
<organism evidence="9 10">
    <name type="scientific">Microlunatus soli</name>
    <dbReference type="NCBI Taxonomy" id="630515"/>
    <lineage>
        <taxon>Bacteria</taxon>
        <taxon>Bacillati</taxon>
        <taxon>Actinomycetota</taxon>
        <taxon>Actinomycetes</taxon>
        <taxon>Propionibacteriales</taxon>
        <taxon>Propionibacteriaceae</taxon>
        <taxon>Microlunatus</taxon>
    </lineage>
</organism>
<dbReference type="CDD" id="cd06261">
    <property type="entry name" value="TM_PBP2"/>
    <property type="match status" value="1"/>
</dbReference>
<evidence type="ECO:0000256" key="2">
    <source>
        <dbReference type="ARBA" id="ARBA00022448"/>
    </source>
</evidence>
<evidence type="ECO:0000259" key="8">
    <source>
        <dbReference type="PROSITE" id="PS50928"/>
    </source>
</evidence>
<dbReference type="OrthoDB" id="61122at2"/>
<name>A0A1H2AD21_9ACTN</name>
<sequence>MTTMTSTPVRASQKGDVIDRRRRPERTQRRLLTVLLTALAVLVAIGFLLPVIWMLFGSLRPGNEVIEQIRPLGWHTLFPTEWTLDNYLQLFESLQFGRNLINSLLVAFVSVVVGLALSAPAAYALSVFRFPGRELIFAVLVVGFMIPFEAIAIPLAQIFTGLHLNNTYLGLILPGIGNGMAVFNMRQSFLGVPSSLREAAILDGAGDFRIMSRIYLPLNVTSLINSGLLIFLAQWSSYLWPLLVISDEAKQVAPIAISKTYTSTDFNFGQLFGGTLLLSLVPAILLLLLQRFFARSIATSGEK</sequence>
<dbReference type="GO" id="GO:0005886">
    <property type="term" value="C:plasma membrane"/>
    <property type="evidence" value="ECO:0007669"/>
    <property type="project" value="UniProtKB-SubCell"/>
</dbReference>
<gene>
    <name evidence="9" type="ORF">SAMN04489812_5843</name>
</gene>
<evidence type="ECO:0000256" key="5">
    <source>
        <dbReference type="ARBA" id="ARBA00022989"/>
    </source>
</evidence>
<feature type="transmembrane region" description="Helical" evidence="7">
    <location>
        <begin position="31"/>
        <end position="56"/>
    </location>
</feature>
<keyword evidence="6 7" id="KW-0472">Membrane</keyword>
<keyword evidence="10" id="KW-1185">Reference proteome</keyword>
<dbReference type="AlphaFoldDB" id="A0A1H2AD21"/>
<evidence type="ECO:0000313" key="10">
    <source>
        <dbReference type="Proteomes" id="UP000199103"/>
    </source>
</evidence>
<dbReference type="PROSITE" id="PS50928">
    <property type="entry name" value="ABC_TM1"/>
    <property type="match status" value="1"/>
</dbReference>
<dbReference type="InterPro" id="IPR000515">
    <property type="entry name" value="MetI-like"/>
</dbReference>
<evidence type="ECO:0000313" key="9">
    <source>
        <dbReference type="EMBL" id="SDT43848.1"/>
    </source>
</evidence>
<dbReference type="GO" id="GO:0055085">
    <property type="term" value="P:transmembrane transport"/>
    <property type="evidence" value="ECO:0007669"/>
    <property type="project" value="InterPro"/>
</dbReference>
<evidence type="ECO:0000256" key="3">
    <source>
        <dbReference type="ARBA" id="ARBA00022475"/>
    </source>
</evidence>
<keyword evidence="5 7" id="KW-1133">Transmembrane helix</keyword>